<dbReference type="EMBL" id="CP029289">
    <property type="protein sequence ID" value="AWR94176.1"/>
    <property type="molecule type" value="Genomic_DNA"/>
</dbReference>
<dbReference type="Proteomes" id="UP000248044">
    <property type="component" value="Chromosome"/>
</dbReference>
<dbReference type="RefSeq" id="WP_110270057.1">
    <property type="nucleotide sequence ID" value="NZ_CP029289.2"/>
</dbReference>
<sequence>MARKYCPICKKVVDEKLVKEGKKVTKMCPNCGYIFISYEIGKGYIESNNDKKFEEKTVSK</sequence>
<evidence type="ECO:0000313" key="1">
    <source>
        <dbReference type="EMBL" id="AWR94176.1"/>
    </source>
</evidence>
<accession>A0A2U9IDX7</accession>
<reference evidence="1 2" key="1">
    <citation type="submission" date="2018-05" db="EMBL/GenBank/DDBJ databases">
        <title>Complete Genome Sequences of Extremely Thermoacidophilic, Metal-Mobilizing Type-Strain Members of the Archaeal Family Sulfolobaceae: Acidianus brierleyi DSM-1651T, Acidianus sulfidivorans DSM-18786T, Metallosphaera hakonensis DSM-7519T, and Metallosphaera prunae DSM-10039T.</title>
        <authorList>
            <person name="Counts J.A."/>
            <person name="Kelly R.M."/>
        </authorList>
    </citation>
    <scope>NUCLEOTIDE SEQUENCE [LARGE SCALE GENOMIC DNA]</scope>
    <source>
        <strain evidence="1 2">DSM 1651</strain>
    </source>
</reference>
<name>A0A2U9IDX7_9CREN</name>
<dbReference type="KEGG" id="abri:DFR85_05790"/>
<organism evidence="1 2">
    <name type="scientific">Acidianus brierleyi</name>
    <dbReference type="NCBI Taxonomy" id="41673"/>
    <lineage>
        <taxon>Archaea</taxon>
        <taxon>Thermoproteota</taxon>
        <taxon>Thermoprotei</taxon>
        <taxon>Sulfolobales</taxon>
        <taxon>Sulfolobaceae</taxon>
        <taxon>Acidianus</taxon>
    </lineage>
</organism>
<proteinExistence type="predicted"/>
<gene>
    <name evidence="1" type="ORF">DFR85_05790</name>
</gene>
<keyword evidence="2" id="KW-1185">Reference proteome</keyword>
<evidence type="ECO:0000313" key="2">
    <source>
        <dbReference type="Proteomes" id="UP000248044"/>
    </source>
</evidence>
<dbReference type="AlphaFoldDB" id="A0A2U9IDX7"/>
<dbReference type="OrthoDB" id="26561at2157"/>
<dbReference type="GeneID" id="36831648"/>
<protein>
    <submittedName>
        <fullName evidence="1">Uncharacterized protein</fullName>
    </submittedName>
</protein>